<dbReference type="RefSeq" id="WP_294569995.1">
    <property type="nucleotide sequence ID" value="NZ_CADCTE010000179.1"/>
</dbReference>
<organism evidence="2">
    <name type="scientific">uncultured Arthrobacter sp</name>
    <dbReference type="NCBI Taxonomy" id="114050"/>
    <lineage>
        <taxon>Bacteria</taxon>
        <taxon>Bacillati</taxon>
        <taxon>Actinomycetota</taxon>
        <taxon>Actinomycetes</taxon>
        <taxon>Micrococcales</taxon>
        <taxon>Micrococcaceae</taxon>
        <taxon>Arthrobacter</taxon>
        <taxon>environmental samples</taxon>
    </lineage>
</organism>
<dbReference type="PANTHER" id="PTHR42793:SF1">
    <property type="entry name" value="PEPTIDYL-LYSINE N-ACETYLTRANSFERASE PATZ"/>
    <property type="match status" value="1"/>
</dbReference>
<dbReference type="InterPro" id="IPR016102">
    <property type="entry name" value="Succinyl-CoA_synth-like"/>
</dbReference>
<dbReference type="PANTHER" id="PTHR42793">
    <property type="entry name" value="COA BINDING DOMAIN CONTAINING PROTEIN"/>
    <property type="match status" value="1"/>
</dbReference>
<dbReference type="Gene3D" id="3.30.1490.20">
    <property type="entry name" value="ATP-grasp fold, A domain"/>
    <property type="match status" value="1"/>
</dbReference>
<sequence length="711" mass="74573">MHPATSEAPRIDGATIRRFLNPRSVAVVGASPTSRRHAVHALLGSGLDVHLVNPRYDEIFGHPAYPDLASIGGPIDAVLTLVNARIAVDAVEQAAAVGAAGVAINAAGFAEAGPEGTALQQRLVRAATDLAVLGPNCNGFVNAQTGAFLAGAPQLPLRAGSVGFVTHSGGFITDVAVAAANRQVGFSALISTGNEAVTDMIDYLDYLVDDPTTAAICLVIERIRRPEAFFAAAERARLAGKPVVALKLGRSSRGREVAKSHTGAILGASWTYDAAFKQFGIISAHDLGDMLDRVMFFDQLPRRRWSSVQKPAILSVSGGAAALASDISEDEGLHLPELQSVRGAVNGVLPDASVMNPIDLTGFVMENPPVMRSVFTTYAESPDVDTLMALWTTGIEDRAFAQAFVLPFAEMAGRTTKVAVLSMIADGPVSAWAADLMAQHVAIGHGLRGSLRGLSSMKQFMAAHSRPARVLAPAPERSSLNRDDVVEVGGHHLLTFSAAMQLLARHGIPVAPYTVVGATDDVGPPRGFEAPYVVKLADCAHRTDIGAVRIGVTDQGLHQAVRDMRALAAEHGLPDRVAIQPMLSSDGEAFLGADTSGDLGPMVVCGLGGIHVEALGKVDGRLAPMTDLEVEDLVEDLDGIGVFTGARGQEPWDRTAFGQVISAATELTLAAQDWMLSLDINPLMHTPAGFVAVDALIFAHPDPSDDDVGHD</sequence>
<name>A0A6J4J8I4_9MICC</name>
<evidence type="ECO:0000313" key="2">
    <source>
        <dbReference type="EMBL" id="CAA9272312.1"/>
    </source>
</evidence>
<dbReference type="SMART" id="SM00881">
    <property type="entry name" value="CoA_binding"/>
    <property type="match status" value="1"/>
</dbReference>
<dbReference type="Pfam" id="PF13549">
    <property type="entry name" value="ATP-grasp_5"/>
    <property type="match status" value="1"/>
</dbReference>
<dbReference type="Pfam" id="PF13607">
    <property type="entry name" value="Succ_CoA_lig"/>
    <property type="match status" value="1"/>
</dbReference>
<dbReference type="AlphaFoldDB" id="A0A6J4J8I4"/>
<dbReference type="InterPro" id="IPR003781">
    <property type="entry name" value="CoA-bd"/>
</dbReference>
<dbReference type="Gene3D" id="3.40.50.720">
    <property type="entry name" value="NAD(P)-binding Rossmann-like Domain"/>
    <property type="match status" value="1"/>
</dbReference>
<dbReference type="Gene3D" id="3.40.50.261">
    <property type="entry name" value="Succinyl-CoA synthetase domains"/>
    <property type="match status" value="2"/>
</dbReference>
<gene>
    <name evidence="2" type="ORF">AVDCRST_MAG83-3357</name>
</gene>
<dbReference type="EMBL" id="CADCTE010000179">
    <property type="protein sequence ID" value="CAA9272312.1"/>
    <property type="molecule type" value="Genomic_DNA"/>
</dbReference>
<accession>A0A6J4J8I4</accession>
<dbReference type="InterPro" id="IPR013815">
    <property type="entry name" value="ATP_grasp_subdomain_1"/>
</dbReference>
<evidence type="ECO:0000259" key="1">
    <source>
        <dbReference type="SMART" id="SM00881"/>
    </source>
</evidence>
<dbReference type="InterPro" id="IPR032875">
    <property type="entry name" value="Succ_CoA_lig_flav_dom"/>
</dbReference>
<dbReference type="SUPFAM" id="SSF56059">
    <property type="entry name" value="Glutathione synthetase ATP-binding domain-like"/>
    <property type="match status" value="1"/>
</dbReference>
<dbReference type="SUPFAM" id="SSF51735">
    <property type="entry name" value="NAD(P)-binding Rossmann-fold domains"/>
    <property type="match status" value="1"/>
</dbReference>
<dbReference type="InterPro" id="IPR036291">
    <property type="entry name" value="NAD(P)-bd_dom_sf"/>
</dbReference>
<dbReference type="Pfam" id="PF13380">
    <property type="entry name" value="CoA_binding_2"/>
    <property type="match status" value="1"/>
</dbReference>
<feature type="domain" description="CoA-binding" evidence="1">
    <location>
        <begin position="19"/>
        <end position="109"/>
    </location>
</feature>
<protein>
    <recommendedName>
        <fullName evidence="1">CoA-binding domain-containing protein</fullName>
    </recommendedName>
</protein>
<reference evidence="2" key="1">
    <citation type="submission" date="2020-02" db="EMBL/GenBank/DDBJ databases">
        <authorList>
            <person name="Meier V. D."/>
        </authorList>
    </citation>
    <scope>NUCLEOTIDE SEQUENCE</scope>
    <source>
        <strain evidence="2">AVDCRST_MAG83</strain>
    </source>
</reference>
<dbReference type="GO" id="GO:0005524">
    <property type="term" value="F:ATP binding"/>
    <property type="evidence" value="ECO:0007669"/>
    <property type="project" value="InterPro"/>
</dbReference>
<proteinExistence type="predicted"/>
<dbReference type="Gene3D" id="3.30.470.20">
    <property type="entry name" value="ATP-grasp fold, B domain"/>
    <property type="match status" value="1"/>
</dbReference>
<dbReference type="SUPFAM" id="SSF52210">
    <property type="entry name" value="Succinyl-CoA synthetase domains"/>
    <property type="match status" value="2"/>
</dbReference>